<gene>
    <name evidence="1" type="ORF">UU35_C0007G0019</name>
</gene>
<accession>A0A0G0UD49</accession>
<sequence>MEKRLTKRMYYQRLDGQTFHESSTLFGLQNGRICEFERVLHDARWYNRYGEKLGWGDLVPEDFERIASGLKSDELFIILRKVDMYRDSYVRAGSDEDHPPLEYLLRECLFIIRSKEIFEITDRQQEGTVQEIYGIYPVKVIHPHSIRGLFI</sequence>
<protein>
    <submittedName>
        <fullName evidence="1">Uncharacterized protein</fullName>
    </submittedName>
</protein>
<comment type="caution">
    <text evidence="1">The sequence shown here is derived from an EMBL/GenBank/DDBJ whole genome shotgun (WGS) entry which is preliminary data.</text>
</comment>
<evidence type="ECO:0000313" key="2">
    <source>
        <dbReference type="Proteomes" id="UP000034616"/>
    </source>
</evidence>
<dbReference type="AlphaFoldDB" id="A0A0G0UD49"/>
<dbReference type="EMBL" id="LCAH01000007">
    <property type="protein sequence ID" value="KKR86873.1"/>
    <property type="molecule type" value="Genomic_DNA"/>
</dbReference>
<name>A0A0G0UD49_9BACT</name>
<evidence type="ECO:0000313" key="1">
    <source>
        <dbReference type="EMBL" id="KKR86873.1"/>
    </source>
</evidence>
<organism evidence="1 2">
    <name type="scientific">Candidatus Uhrbacteria bacterium GW2011_GWC2_41_11</name>
    <dbReference type="NCBI Taxonomy" id="1618985"/>
    <lineage>
        <taxon>Bacteria</taxon>
        <taxon>Candidatus Uhriibacteriota</taxon>
    </lineage>
</organism>
<proteinExistence type="predicted"/>
<dbReference type="Proteomes" id="UP000034616">
    <property type="component" value="Unassembled WGS sequence"/>
</dbReference>
<reference evidence="1 2" key="1">
    <citation type="journal article" date="2015" name="Nature">
        <title>rRNA introns, odd ribosomes, and small enigmatic genomes across a large radiation of phyla.</title>
        <authorList>
            <person name="Brown C.T."/>
            <person name="Hug L.A."/>
            <person name="Thomas B.C."/>
            <person name="Sharon I."/>
            <person name="Castelle C.J."/>
            <person name="Singh A."/>
            <person name="Wilkins M.J."/>
            <person name="Williams K.H."/>
            <person name="Banfield J.F."/>
        </authorList>
    </citation>
    <scope>NUCLEOTIDE SEQUENCE [LARGE SCALE GENOMIC DNA]</scope>
</reference>